<feature type="non-terminal residue" evidence="2">
    <location>
        <position position="1"/>
    </location>
</feature>
<proteinExistence type="predicted"/>
<protein>
    <recommendedName>
        <fullName evidence="3">Peptidase aspartic putative domain-containing protein</fullName>
    </recommendedName>
</protein>
<dbReference type="EMBL" id="GECZ01022732">
    <property type="protein sequence ID" value="JAS47037.1"/>
    <property type="molecule type" value="Transcribed_RNA"/>
</dbReference>
<feature type="region of interest" description="Disordered" evidence="1">
    <location>
        <begin position="21"/>
        <end position="60"/>
    </location>
</feature>
<evidence type="ECO:0000256" key="1">
    <source>
        <dbReference type="SAM" id="MobiDB-lite"/>
    </source>
</evidence>
<sequence length="186" mass="19997">NSCRVCMKRHHTLLHFNKPEWTSSNKTFKPTSNPSPQSKPATPHSTETNTLSTHVGTTSATSQNRTVLLATALVNVSTSSGHSIVVRAVLDSASQSTIISEHCANLIYSQRSSVRVPDIKGISSARVKPKGVSHVNISSLSGRTLANSHPVLILDKISNNMPCVKLTSDIKAQLKGYIADPTFDTP</sequence>
<dbReference type="AlphaFoldDB" id="A0A1B6FA19"/>
<evidence type="ECO:0008006" key="3">
    <source>
        <dbReference type="Google" id="ProtNLM"/>
    </source>
</evidence>
<organism evidence="2">
    <name type="scientific">Cuerna arida</name>
    <dbReference type="NCBI Taxonomy" id="1464854"/>
    <lineage>
        <taxon>Eukaryota</taxon>
        <taxon>Metazoa</taxon>
        <taxon>Ecdysozoa</taxon>
        <taxon>Arthropoda</taxon>
        <taxon>Hexapoda</taxon>
        <taxon>Insecta</taxon>
        <taxon>Pterygota</taxon>
        <taxon>Neoptera</taxon>
        <taxon>Paraneoptera</taxon>
        <taxon>Hemiptera</taxon>
        <taxon>Auchenorrhyncha</taxon>
        <taxon>Membracoidea</taxon>
        <taxon>Cicadellidae</taxon>
        <taxon>Cicadellinae</taxon>
        <taxon>Proconiini</taxon>
        <taxon>Cuerna</taxon>
    </lineage>
</organism>
<gene>
    <name evidence="2" type="ORF">g.50069</name>
</gene>
<evidence type="ECO:0000313" key="2">
    <source>
        <dbReference type="EMBL" id="JAS47037.1"/>
    </source>
</evidence>
<reference evidence="2" key="1">
    <citation type="submission" date="2015-11" db="EMBL/GenBank/DDBJ databases">
        <title>De novo transcriptome assembly of four potential Pierce s Disease insect vectors from Arizona vineyards.</title>
        <authorList>
            <person name="Tassone E.E."/>
        </authorList>
    </citation>
    <scope>NUCLEOTIDE SEQUENCE</scope>
</reference>
<name>A0A1B6FA19_9HEMI</name>
<feature type="non-terminal residue" evidence="2">
    <location>
        <position position="186"/>
    </location>
</feature>
<accession>A0A1B6FA19</accession>